<keyword evidence="2" id="KW-1185">Reference proteome</keyword>
<accession>A0ACD0P125</accession>
<dbReference type="EMBL" id="KZ819813">
    <property type="protein sequence ID" value="PWN51848.1"/>
    <property type="molecule type" value="Genomic_DNA"/>
</dbReference>
<dbReference type="Proteomes" id="UP000245626">
    <property type="component" value="Unassembled WGS sequence"/>
</dbReference>
<gene>
    <name evidence="1" type="ORF">IE53DRAFT_33681</name>
</gene>
<organism evidence="1 2">
    <name type="scientific">Violaceomyces palustris</name>
    <dbReference type="NCBI Taxonomy" id="1673888"/>
    <lineage>
        <taxon>Eukaryota</taxon>
        <taxon>Fungi</taxon>
        <taxon>Dikarya</taxon>
        <taxon>Basidiomycota</taxon>
        <taxon>Ustilaginomycotina</taxon>
        <taxon>Ustilaginomycetes</taxon>
        <taxon>Violaceomycetales</taxon>
        <taxon>Violaceomycetaceae</taxon>
        <taxon>Violaceomyces</taxon>
    </lineage>
</organism>
<proteinExistence type="predicted"/>
<reference evidence="1 2" key="1">
    <citation type="journal article" date="2018" name="Mol. Biol. Evol.">
        <title>Broad Genomic Sampling Reveals a Smut Pathogenic Ancestry of the Fungal Clade Ustilaginomycotina.</title>
        <authorList>
            <person name="Kijpornyongpan T."/>
            <person name="Mondo S.J."/>
            <person name="Barry K."/>
            <person name="Sandor L."/>
            <person name="Lee J."/>
            <person name="Lipzen A."/>
            <person name="Pangilinan J."/>
            <person name="LaButti K."/>
            <person name="Hainaut M."/>
            <person name="Henrissat B."/>
            <person name="Grigoriev I.V."/>
            <person name="Spatafora J.W."/>
            <person name="Aime M.C."/>
        </authorList>
    </citation>
    <scope>NUCLEOTIDE SEQUENCE [LARGE SCALE GENOMIC DNA]</scope>
    <source>
        <strain evidence="1 2">SA 807</strain>
    </source>
</reference>
<evidence type="ECO:0000313" key="2">
    <source>
        <dbReference type="Proteomes" id="UP000245626"/>
    </source>
</evidence>
<protein>
    <submittedName>
        <fullName evidence="1">Uncharacterized protein</fullName>
    </submittedName>
</protein>
<name>A0ACD0P125_9BASI</name>
<sequence length="200" mass="22382">MDTVLEAERGIETGSQSSPRKRRKPAARGRPVLPNLPMAAPSQEISIVGPSQTSKRKKALIDLRKETKGSLDRMRVELRALEEQIKKNDMDREKARGKHNKKETELKVKVGIMEAQIETKVSQLKIIDDDLDNSQSSSRASILGRDLAHSNLEMVEESLDIKPIINRIAITLDQDQEEGEEEDDGIEFIGFGPVKTRSDA</sequence>
<evidence type="ECO:0000313" key="1">
    <source>
        <dbReference type="EMBL" id="PWN51848.1"/>
    </source>
</evidence>